<organism evidence="2 3">
    <name type="scientific">Limosa lapponica baueri</name>
    <dbReference type="NCBI Taxonomy" id="1758121"/>
    <lineage>
        <taxon>Eukaryota</taxon>
        <taxon>Metazoa</taxon>
        <taxon>Chordata</taxon>
        <taxon>Craniata</taxon>
        <taxon>Vertebrata</taxon>
        <taxon>Euteleostomi</taxon>
        <taxon>Archelosauria</taxon>
        <taxon>Archosauria</taxon>
        <taxon>Dinosauria</taxon>
        <taxon>Saurischia</taxon>
        <taxon>Theropoda</taxon>
        <taxon>Coelurosauria</taxon>
        <taxon>Aves</taxon>
        <taxon>Neognathae</taxon>
        <taxon>Neoaves</taxon>
        <taxon>Charadriiformes</taxon>
        <taxon>Scolopacidae</taxon>
        <taxon>Limosa</taxon>
    </lineage>
</organism>
<evidence type="ECO:0000313" key="3">
    <source>
        <dbReference type="Proteomes" id="UP000233556"/>
    </source>
</evidence>
<reference evidence="3" key="1">
    <citation type="submission" date="2017-11" db="EMBL/GenBank/DDBJ databases">
        <authorList>
            <person name="Lima N.C."/>
            <person name="Parody-Merino A.M."/>
            <person name="Battley P.F."/>
            <person name="Fidler A.E."/>
            <person name="Prosdocimi F."/>
        </authorList>
    </citation>
    <scope>NUCLEOTIDE SEQUENCE [LARGE SCALE GENOMIC DNA]</scope>
</reference>
<accession>A0A2I0UEI3</accession>
<dbReference type="EMBL" id="KZ505826">
    <property type="protein sequence ID" value="PKU44445.1"/>
    <property type="molecule type" value="Genomic_DNA"/>
</dbReference>
<dbReference type="AlphaFoldDB" id="A0A2I0UEI3"/>
<evidence type="ECO:0000313" key="2">
    <source>
        <dbReference type="EMBL" id="PKU44445.1"/>
    </source>
</evidence>
<dbReference type="Proteomes" id="UP000233556">
    <property type="component" value="Unassembled WGS sequence"/>
</dbReference>
<evidence type="ECO:0000256" key="1">
    <source>
        <dbReference type="SAM" id="MobiDB-lite"/>
    </source>
</evidence>
<proteinExistence type="predicted"/>
<gene>
    <name evidence="2" type="ORF">llap_5244</name>
</gene>
<keyword evidence="3" id="KW-1185">Reference proteome</keyword>
<sequence length="77" mass="8713">MAADGAERQKRQPGKERAESVILSQQEGRFEGRKEEIQIVEEVEAPGRALQLQPGPSIPHPSHRPKVHQSQQFIHIK</sequence>
<feature type="compositionally biased region" description="Polar residues" evidence="1">
    <location>
        <begin position="68"/>
        <end position="77"/>
    </location>
</feature>
<reference evidence="3" key="2">
    <citation type="submission" date="2017-12" db="EMBL/GenBank/DDBJ databases">
        <title>Genome sequence of the Bar-tailed Godwit (Limosa lapponica baueri).</title>
        <authorList>
            <person name="Lima N.C.B."/>
            <person name="Parody-Merino A.M."/>
            <person name="Battley P.F."/>
            <person name="Fidler A.E."/>
            <person name="Prosdocimi F."/>
        </authorList>
    </citation>
    <scope>NUCLEOTIDE SEQUENCE [LARGE SCALE GENOMIC DNA]</scope>
</reference>
<protein>
    <submittedName>
        <fullName evidence="2">Uncharacterized protein</fullName>
    </submittedName>
</protein>
<feature type="region of interest" description="Disordered" evidence="1">
    <location>
        <begin position="50"/>
        <end position="77"/>
    </location>
</feature>
<feature type="compositionally biased region" description="Basic and acidic residues" evidence="1">
    <location>
        <begin position="1"/>
        <end position="19"/>
    </location>
</feature>
<feature type="region of interest" description="Disordered" evidence="1">
    <location>
        <begin position="1"/>
        <end position="30"/>
    </location>
</feature>
<name>A0A2I0UEI3_LIMLA</name>